<evidence type="ECO:0000256" key="1">
    <source>
        <dbReference type="SAM" id="Coils"/>
    </source>
</evidence>
<feature type="coiled-coil region" evidence="1">
    <location>
        <begin position="155"/>
        <end position="182"/>
    </location>
</feature>
<dbReference type="AlphaFoldDB" id="A0AAX2A959"/>
<protein>
    <recommendedName>
        <fullName evidence="6">WYL domain-containing protein</fullName>
    </recommendedName>
</protein>
<evidence type="ECO:0008006" key="6">
    <source>
        <dbReference type="Google" id="ProtNLM"/>
    </source>
</evidence>
<organism evidence="3 5">
    <name type="scientific">Halarcobacter bivalviorum</name>
    <dbReference type="NCBI Taxonomy" id="663364"/>
    <lineage>
        <taxon>Bacteria</taxon>
        <taxon>Pseudomonadati</taxon>
        <taxon>Campylobacterota</taxon>
        <taxon>Epsilonproteobacteria</taxon>
        <taxon>Campylobacterales</taxon>
        <taxon>Arcobacteraceae</taxon>
        <taxon>Halarcobacter</taxon>
    </lineage>
</organism>
<sequence>MSLKEKIFNDLISSSNLDEEIECKKDIFLNNLNQVKLLLKSGLSTKKQIERYSKDIDLISRSSYEKYCKEFLKKEYEEGLLFTLFFRNIKTIAFYISEEKNPSSKELYLKLLEAGSLKKARNDKNSSLDYPTFSNLLKKFLKEKNYEDIIFYDEIEKIDNKRDIKEENIIKTEKKNEKIKIELVDNNIESCDFEFIKSNFIEYENSYIDNNIKEKNVYYIEARYIDKEYSFKKFKELILNEKYLENYSIIIHNNSAIDTKLYIYRLIDNKLFLIKELDAISCVFELDELIRRARKNFFEKFESHIEYLTRD</sequence>
<evidence type="ECO:0000313" key="5">
    <source>
        <dbReference type="Proteomes" id="UP000289193"/>
    </source>
</evidence>
<reference evidence="2 4" key="2">
    <citation type="submission" date="2018-07" db="EMBL/GenBank/DDBJ databases">
        <title>Complete genome of the Arcobacter bivalviorum type strain LMG 26154.</title>
        <authorList>
            <person name="Miller W.G."/>
            <person name="Yee E."/>
            <person name="Bono J.L."/>
        </authorList>
    </citation>
    <scope>NUCLEOTIDE SEQUENCE [LARGE SCALE GENOMIC DNA]</scope>
    <source>
        <strain evidence="2 4">LMG 26154</strain>
    </source>
</reference>
<evidence type="ECO:0000313" key="2">
    <source>
        <dbReference type="EMBL" id="AXH12451.1"/>
    </source>
</evidence>
<dbReference type="EMBL" id="CP031217">
    <property type="protein sequence ID" value="AXH12451.1"/>
    <property type="molecule type" value="Genomic_DNA"/>
</dbReference>
<keyword evidence="5" id="KW-1185">Reference proteome</keyword>
<evidence type="ECO:0000313" key="4">
    <source>
        <dbReference type="Proteomes" id="UP000253850"/>
    </source>
</evidence>
<dbReference type="KEGG" id="hbv:ABIV_1456"/>
<proteinExistence type="predicted"/>
<name>A0AAX2A959_9BACT</name>
<dbReference type="Proteomes" id="UP000289193">
    <property type="component" value="Unassembled WGS sequence"/>
</dbReference>
<accession>A0AAX2A959</accession>
<dbReference type="EMBL" id="PDKM01000002">
    <property type="protein sequence ID" value="RXK10623.1"/>
    <property type="molecule type" value="Genomic_DNA"/>
</dbReference>
<gene>
    <name evidence="2" type="ORF">ABIV_1456</name>
    <name evidence="3" type="ORF">CRV05_04915</name>
</gene>
<dbReference type="RefSeq" id="WP_114839280.1">
    <property type="nucleotide sequence ID" value="NZ_CP031217.1"/>
</dbReference>
<keyword evidence="1" id="KW-0175">Coiled coil</keyword>
<dbReference type="Proteomes" id="UP000253850">
    <property type="component" value="Chromosome"/>
</dbReference>
<reference evidence="3 5" key="1">
    <citation type="submission" date="2017-10" db="EMBL/GenBank/DDBJ databases">
        <title>Genomics of the genus Arcobacter.</title>
        <authorList>
            <person name="Perez-Cataluna A."/>
            <person name="Figueras M.J."/>
        </authorList>
    </citation>
    <scope>NUCLEOTIDE SEQUENCE [LARGE SCALE GENOMIC DNA]</scope>
    <source>
        <strain evidence="3 5">CECT 7835</strain>
    </source>
</reference>
<evidence type="ECO:0000313" key="3">
    <source>
        <dbReference type="EMBL" id="RXK10623.1"/>
    </source>
</evidence>